<keyword evidence="2" id="KW-0460">Magnesium</keyword>
<gene>
    <name evidence="4" type="ORF">SSA02_22550</name>
</gene>
<proteinExistence type="predicted"/>
<name>A0A511BSK8_9PROT</name>
<dbReference type="PANTHER" id="PTHR19136">
    <property type="entry name" value="MOLYBDENUM COFACTOR GUANYLYLTRANSFERASE"/>
    <property type="match status" value="1"/>
</dbReference>
<dbReference type="InterPro" id="IPR025877">
    <property type="entry name" value="MobA-like_NTP_Trfase"/>
</dbReference>
<keyword evidence="5" id="KW-1185">Reference proteome</keyword>
<dbReference type="GO" id="GO:0016779">
    <property type="term" value="F:nucleotidyltransferase activity"/>
    <property type="evidence" value="ECO:0007669"/>
    <property type="project" value="TreeGrafter"/>
</dbReference>
<dbReference type="SUPFAM" id="SSF53448">
    <property type="entry name" value="Nucleotide-diphospho-sugar transferases"/>
    <property type="match status" value="1"/>
</dbReference>
<keyword evidence="1" id="KW-0808">Transferase</keyword>
<dbReference type="Pfam" id="PF12804">
    <property type="entry name" value="NTP_transf_3"/>
    <property type="match status" value="1"/>
</dbReference>
<accession>A0A511BSK8</accession>
<dbReference type="RefSeq" id="WP_147094170.1">
    <property type="nucleotide sequence ID" value="NZ_BJVC01000006.1"/>
</dbReference>
<reference evidence="4 5" key="1">
    <citation type="submission" date="2019-07" db="EMBL/GenBank/DDBJ databases">
        <title>Whole genome shotgun sequence of Swaminathania salitolerans NBRC 104436.</title>
        <authorList>
            <person name="Hosoyama A."/>
            <person name="Uohara A."/>
            <person name="Ohji S."/>
            <person name="Ichikawa N."/>
        </authorList>
    </citation>
    <scope>NUCLEOTIDE SEQUENCE [LARGE SCALE GENOMIC DNA]</scope>
    <source>
        <strain evidence="4 5">NBRC 104436</strain>
    </source>
</reference>
<feature type="domain" description="MobA-like NTP transferase" evidence="3">
    <location>
        <begin position="21"/>
        <end position="133"/>
    </location>
</feature>
<dbReference type="PANTHER" id="PTHR19136:SF81">
    <property type="entry name" value="MOLYBDENUM COFACTOR GUANYLYLTRANSFERASE"/>
    <property type="match status" value="1"/>
</dbReference>
<dbReference type="Gene3D" id="3.90.550.10">
    <property type="entry name" value="Spore Coat Polysaccharide Biosynthesis Protein SpsA, Chain A"/>
    <property type="match status" value="1"/>
</dbReference>
<evidence type="ECO:0000256" key="2">
    <source>
        <dbReference type="ARBA" id="ARBA00022842"/>
    </source>
</evidence>
<dbReference type="OrthoDB" id="159246at2"/>
<dbReference type="AlphaFoldDB" id="A0A511BSK8"/>
<dbReference type="Proteomes" id="UP000321405">
    <property type="component" value="Unassembled WGS sequence"/>
</dbReference>
<comment type="caution">
    <text evidence="4">The sequence shown here is derived from an EMBL/GenBank/DDBJ whole genome shotgun (WGS) entry which is preliminary data.</text>
</comment>
<evidence type="ECO:0000313" key="5">
    <source>
        <dbReference type="Proteomes" id="UP000321405"/>
    </source>
</evidence>
<dbReference type="EMBL" id="BJVC01000006">
    <property type="protein sequence ID" value="GEL03092.1"/>
    <property type="molecule type" value="Genomic_DNA"/>
</dbReference>
<evidence type="ECO:0000256" key="1">
    <source>
        <dbReference type="ARBA" id="ARBA00022679"/>
    </source>
</evidence>
<evidence type="ECO:0000259" key="3">
    <source>
        <dbReference type="Pfam" id="PF12804"/>
    </source>
</evidence>
<dbReference type="InterPro" id="IPR029044">
    <property type="entry name" value="Nucleotide-diphossugar_trans"/>
</dbReference>
<protein>
    <recommendedName>
        <fullName evidence="3">MobA-like NTP transferase domain-containing protein</fullName>
    </recommendedName>
</protein>
<evidence type="ECO:0000313" key="4">
    <source>
        <dbReference type="EMBL" id="GEL03092.1"/>
    </source>
</evidence>
<sequence length="252" mass="27386">MTLPVLVLAGSRDGAQDPLARHGGVPHKALLPVAGRPMIDRVLQTLSTCPELGPIHVSIETPEALAHLERPFDCLPTAKGPSGSVALALERLGTPLLITTADHPLLRREWIAAFIDAAERTDCDLAVGIATRESIERDVPDTKRTYIPLSDMMFSGCNLFLLRNSRAEAVVKLWQTLERDRKHPLRMARTLGAGILLRALCRRLSSTVLLSRLRKLTGARVALVPIDDGRAAVDVDKPEDLRLVIALMASAG</sequence>
<organism evidence="4 5">
    <name type="scientific">Swaminathania salitolerans</name>
    <dbReference type="NCBI Taxonomy" id="182838"/>
    <lineage>
        <taxon>Bacteria</taxon>
        <taxon>Pseudomonadati</taxon>
        <taxon>Pseudomonadota</taxon>
        <taxon>Alphaproteobacteria</taxon>
        <taxon>Acetobacterales</taxon>
        <taxon>Acetobacteraceae</taxon>
        <taxon>Swaminathania</taxon>
    </lineage>
</organism>